<dbReference type="EMBL" id="AP024702">
    <property type="protein sequence ID" value="BCX46619.1"/>
    <property type="molecule type" value="Genomic_DNA"/>
</dbReference>
<keyword evidence="3" id="KW-1185">Reference proteome</keyword>
<proteinExistence type="predicted"/>
<dbReference type="RefSeq" id="WP_338688376.1">
    <property type="nucleotide sequence ID" value="NZ_AP024702.1"/>
</dbReference>
<feature type="region of interest" description="Disordered" evidence="1">
    <location>
        <begin position="318"/>
        <end position="344"/>
    </location>
</feature>
<feature type="compositionally biased region" description="Basic and acidic residues" evidence="1">
    <location>
        <begin position="318"/>
        <end position="339"/>
    </location>
</feature>
<gene>
    <name evidence="2" type="ORF">HAHE_05270</name>
</gene>
<accession>A0ABM7R8U6</accession>
<evidence type="ECO:0008006" key="4">
    <source>
        <dbReference type="Google" id="ProtNLM"/>
    </source>
</evidence>
<evidence type="ECO:0000313" key="2">
    <source>
        <dbReference type="EMBL" id="BCX46619.1"/>
    </source>
</evidence>
<organism evidence="2 3">
    <name type="scientific">Haloferula helveola</name>
    <dbReference type="NCBI Taxonomy" id="490095"/>
    <lineage>
        <taxon>Bacteria</taxon>
        <taxon>Pseudomonadati</taxon>
        <taxon>Verrucomicrobiota</taxon>
        <taxon>Verrucomicrobiia</taxon>
        <taxon>Verrucomicrobiales</taxon>
        <taxon>Verrucomicrobiaceae</taxon>
        <taxon>Haloferula</taxon>
    </lineage>
</organism>
<name>A0ABM7R8U6_9BACT</name>
<evidence type="ECO:0000313" key="3">
    <source>
        <dbReference type="Proteomes" id="UP001374893"/>
    </source>
</evidence>
<reference evidence="2 3" key="1">
    <citation type="submission" date="2021-06" db="EMBL/GenBank/DDBJ databases">
        <title>Complete genome of Haloferula helveola possessing various polysaccharide degrading enzymes.</title>
        <authorList>
            <person name="Takami H."/>
            <person name="Huang C."/>
            <person name="Hamasaki K."/>
        </authorList>
    </citation>
    <scope>NUCLEOTIDE SEQUENCE [LARGE SCALE GENOMIC DNA]</scope>
    <source>
        <strain evidence="2 3">CN-1</strain>
    </source>
</reference>
<dbReference type="Gene3D" id="2.60.450.10">
    <property type="entry name" value="Lipopolysaccharide (LPS) transport protein A like domain"/>
    <property type="match status" value="1"/>
</dbReference>
<evidence type="ECO:0000256" key="1">
    <source>
        <dbReference type="SAM" id="MobiDB-lite"/>
    </source>
</evidence>
<sequence length="436" mass="46866">MILCRYFPTPLPLLLAGIGALGNGSALSAQDLEEAEENDSGLPAMEMLVEGSILQKVLIPQYDEERRLSSTLRAAKLELVNDTLINATTVRIEFYHADQSLRGGIDLQTAQLQDQKILRSSEPVTLASGDLTAKGTGIVYELEHSRGFLKGPATATTLIDTSTSMNTNSPLRLGVSGLTMMAAAALHAQGLGELSDEELTGLDRLAVSKSSEAEAAANEASAMIRDTAEQSKAADQTLSAFLKKAAVEIKDGPKPDLTAKVADPELDKKMELPASIEAKEGIYFDSVEGLLVFLKDVEIDHPEFTLVGADEVKVFMEKAESKDAPKEKPDETEDGKSDEVFGSAKFGDPTRIVATGQVVVERKQLKPGDKKAKASGRQMLMDLKTNDLIIRGGEPWVISDTANGRVVDPNGYIRINLETGDASFVGDSKGFIETKR</sequence>
<protein>
    <recommendedName>
        <fullName evidence="4">Organic solvent tolerance-like N-terminal domain-containing protein</fullName>
    </recommendedName>
</protein>
<dbReference type="Proteomes" id="UP001374893">
    <property type="component" value="Chromosome"/>
</dbReference>